<evidence type="ECO:0000313" key="11">
    <source>
        <dbReference type="EMBL" id="QIQ41857.1"/>
    </source>
</evidence>
<evidence type="ECO:0000256" key="9">
    <source>
        <dbReference type="HAMAP-Rule" id="MF_00206"/>
    </source>
</evidence>
<comment type="similarity">
    <text evidence="9">Belongs to the radical SAM superfamily. Lipoyl synthase family.</text>
</comment>
<feature type="binding site" evidence="9">
    <location>
        <position position="91"/>
    </location>
    <ligand>
        <name>[4Fe-4S] cluster</name>
        <dbReference type="ChEBI" id="CHEBI:49883"/>
        <label>2</label>
        <note>4Fe-4S-S-AdoMet</note>
    </ligand>
</feature>
<keyword evidence="6 9" id="KW-0408">Iron</keyword>
<evidence type="ECO:0000256" key="6">
    <source>
        <dbReference type="ARBA" id="ARBA00023004"/>
    </source>
</evidence>
<dbReference type="InterPro" id="IPR058240">
    <property type="entry name" value="rSAM_sf"/>
</dbReference>
<dbReference type="InterPro" id="IPR003698">
    <property type="entry name" value="Lipoyl_synth"/>
</dbReference>
<feature type="binding site" evidence="9">
    <location>
        <position position="65"/>
    </location>
    <ligand>
        <name>[4Fe-4S] cluster</name>
        <dbReference type="ChEBI" id="CHEBI:49883"/>
        <label>1</label>
    </ligand>
</feature>
<evidence type="ECO:0000259" key="10">
    <source>
        <dbReference type="PROSITE" id="PS51918"/>
    </source>
</evidence>
<evidence type="ECO:0000256" key="2">
    <source>
        <dbReference type="ARBA" id="ARBA00022490"/>
    </source>
</evidence>
<dbReference type="AlphaFoldDB" id="A0A6G9JUF9"/>
<dbReference type="PANTHER" id="PTHR10949">
    <property type="entry name" value="LIPOYL SYNTHASE"/>
    <property type="match status" value="1"/>
</dbReference>
<keyword evidence="1 9" id="KW-0004">4Fe-4S</keyword>
<dbReference type="HAMAP" id="MF_00206">
    <property type="entry name" value="Lipoyl_synth"/>
    <property type="match status" value="1"/>
</dbReference>
<feature type="binding site" evidence="9">
    <location>
        <position position="98"/>
    </location>
    <ligand>
        <name>[4Fe-4S] cluster</name>
        <dbReference type="ChEBI" id="CHEBI:49883"/>
        <label>2</label>
        <note>4Fe-4S-S-AdoMet</note>
    </ligand>
</feature>
<dbReference type="EMBL" id="CP048747">
    <property type="protein sequence ID" value="QIQ41857.1"/>
    <property type="molecule type" value="Genomic_DNA"/>
</dbReference>
<dbReference type="GO" id="GO:0009249">
    <property type="term" value="P:protein lipoylation"/>
    <property type="evidence" value="ECO:0007669"/>
    <property type="project" value="UniProtKB-UniRule"/>
</dbReference>
<feature type="binding site" evidence="9">
    <location>
        <position position="95"/>
    </location>
    <ligand>
        <name>[4Fe-4S] cluster</name>
        <dbReference type="ChEBI" id="CHEBI:49883"/>
        <label>2</label>
        <note>4Fe-4S-S-AdoMet</note>
    </ligand>
</feature>
<keyword evidence="5 9" id="KW-0479">Metal-binding</keyword>
<keyword evidence="7 9" id="KW-0411">Iron-sulfur</keyword>
<name>A0A6G9JUF9_9GAMM</name>
<sequence length="317" mass="36059">MNKNKDILLKYPMSEKSNIITTKKIYNFTEKLNKPDWIKIKIPVNTSRISQIKHALRKNNLHSVCEEAHCPNLSECFNNGTATFMILGSICTRNCPFCAVSHGAPNPINAEEPQKLSNTIFDMGINYVVITSVVRDDLYDGGAQHFVNCIQAIRNKNTVKIEILVPDFRGRIELILNIFNDALPDIFNHNIENVPRMYKKIRPGANYKRSLLLLESFKKKYFNIPTKSGLMLGIGEKDIEIIQVMKDLYSNGVTLLTVGQYLQPSIYHLPVKRYIPLAEFENIKQEALSIGFTSAFCGPFVRSSYHASFQSHLSVKK</sequence>
<keyword evidence="2 9" id="KW-0963">Cytoplasm</keyword>
<dbReference type="UniPathway" id="UPA00538">
    <property type="reaction ID" value="UER00593"/>
</dbReference>
<dbReference type="Proteomes" id="UP000503183">
    <property type="component" value="Chromosome"/>
</dbReference>
<dbReference type="SFLD" id="SFLDS00029">
    <property type="entry name" value="Radical_SAM"/>
    <property type="match status" value="1"/>
</dbReference>
<evidence type="ECO:0000313" key="12">
    <source>
        <dbReference type="Proteomes" id="UP000503183"/>
    </source>
</evidence>
<dbReference type="GO" id="GO:0051539">
    <property type="term" value="F:4 iron, 4 sulfur cluster binding"/>
    <property type="evidence" value="ECO:0007669"/>
    <property type="project" value="UniProtKB-UniRule"/>
</dbReference>
<dbReference type="PROSITE" id="PS51918">
    <property type="entry name" value="RADICAL_SAM"/>
    <property type="match status" value="1"/>
</dbReference>
<feature type="binding site" evidence="9">
    <location>
        <position position="76"/>
    </location>
    <ligand>
        <name>[4Fe-4S] cluster</name>
        <dbReference type="ChEBI" id="CHEBI:49883"/>
        <label>1</label>
    </ligand>
</feature>
<dbReference type="NCBIfam" id="NF009544">
    <property type="entry name" value="PRK12928.1"/>
    <property type="match status" value="1"/>
</dbReference>
<dbReference type="Pfam" id="PF16881">
    <property type="entry name" value="LIAS_N"/>
    <property type="match status" value="1"/>
</dbReference>
<evidence type="ECO:0000256" key="7">
    <source>
        <dbReference type="ARBA" id="ARBA00023014"/>
    </source>
</evidence>
<dbReference type="GO" id="GO:0016992">
    <property type="term" value="F:lipoate synthase activity"/>
    <property type="evidence" value="ECO:0007669"/>
    <property type="project" value="UniProtKB-UniRule"/>
</dbReference>
<dbReference type="SFLD" id="SFLDF00271">
    <property type="entry name" value="lipoyl_synthase"/>
    <property type="match status" value="1"/>
</dbReference>
<dbReference type="NCBIfam" id="NF004019">
    <property type="entry name" value="PRK05481.1"/>
    <property type="match status" value="1"/>
</dbReference>
<evidence type="ECO:0000256" key="5">
    <source>
        <dbReference type="ARBA" id="ARBA00022723"/>
    </source>
</evidence>
<organism evidence="11 12">
    <name type="scientific">Buchnera aphidicola</name>
    <name type="common">Microlophium carnosum</name>
    <dbReference type="NCBI Taxonomy" id="2708354"/>
    <lineage>
        <taxon>Bacteria</taxon>
        <taxon>Pseudomonadati</taxon>
        <taxon>Pseudomonadota</taxon>
        <taxon>Gammaproteobacteria</taxon>
        <taxon>Enterobacterales</taxon>
        <taxon>Erwiniaceae</taxon>
        <taxon>Buchnera</taxon>
    </lineage>
</organism>
<dbReference type="GO" id="GO:0046872">
    <property type="term" value="F:metal ion binding"/>
    <property type="evidence" value="ECO:0007669"/>
    <property type="project" value="UniProtKB-KW"/>
</dbReference>
<keyword evidence="3 9" id="KW-0808">Transferase</keyword>
<comment type="pathway">
    <text evidence="9">Protein modification; protein lipoylation via endogenous pathway; protein N(6)-(lipoyl)lysine from octanoyl-[acyl-carrier-protein]: step 2/2.</text>
</comment>
<dbReference type="InterPro" id="IPR006638">
    <property type="entry name" value="Elp3/MiaA/NifB-like_rSAM"/>
</dbReference>
<dbReference type="InterPro" id="IPR013785">
    <property type="entry name" value="Aldolase_TIM"/>
</dbReference>
<reference evidence="11 12" key="1">
    <citation type="submission" date="2020-04" db="EMBL/GenBank/DDBJ databases">
        <title>Parallel evolution in the integration of a co-obligate aphid symbiosis.</title>
        <authorList>
            <person name="Monnin D."/>
            <person name="Jackson R."/>
            <person name="Kiers E.T."/>
            <person name="Bunker M."/>
            <person name="Ellers J."/>
            <person name="Henry L.M."/>
        </authorList>
    </citation>
    <scope>NUCLEOTIDE SEQUENCE [LARGE SCALE GENOMIC DNA]</scope>
    <source>
        <strain evidence="11">MCAR-56B</strain>
    </source>
</reference>
<dbReference type="SUPFAM" id="SSF102114">
    <property type="entry name" value="Radical SAM enzymes"/>
    <property type="match status" value="1"/>
</dbReference>
<protein>
    <recommendedName>
        <fullName evidence="9">Lipoyl synthase</fullName>
        <ecNumber evidence="9">2.8.1.8</ecNumber>
    </recommendedName>
    <alternativeName>
        <fullName evidence="9">Lip-syn</fullName>
        <shortName evidence="9">LS</shortName>
    </alternativeName>
    <alternativeName>
        <fullName evidence="9">Lipoate synthase</fullName>
    </alternativeName>
    <alternativeName>
        <fullName evidence="9">Lipoic acid synthase</fullName>
    </alternativeName>
    <alternativeName>
        <fullName evidence="9">Sulfur insertion protein LipA</fullName>
    </alternativeName>
</protein>
<dbReference type="EC" id="2.8.1.8" evidence="9"/>
<feature type="domain" description="Radical SAM core" evidence="10">
    <location>
        <begin position="77"/>
        <end position="293"/>
    </location>
</feature>
<dbReference type="PIRSF" id="PIRSF005963">
    <property type="entry name" value="Lipoyl_synth"/>
    <property type="match status" value="1"/>
</dbReference>
<evidence type="ECO:0000256" key="3">
    <source>
        <dbReference type="ARBA" id="ARBA00022679"/>
    </source>
</evidence>
<dbReference type="SFLD" id="SFLDG01058">
    <property type="entry name" value="lipoyl_synthase_like"/>
    <property type="match status" value="1"/>
</dbReference>
<comment type="cofactor">
    <cofactor evidence="9">
        <name>[4Fe-4S] cluster</name>
        <dbReference type="ChEBI" id="CHEBI:49883"/>
    </cofactor>
    <text evidence="9">Binds 2 [4Fe-4S] clusters per subunit. One cluster is coordinated with 3 cysteines and an exchangeable S-adenosyl-L-methionine.</text>
</comment>
<gene>
    <name evidence="9 11" type="primary">lipA</name>
    <name evidence="11" type="ORF">G4A98_01345</name>
</gene>
<dbReference type="PANTHER" id="PTHR10949:SF0">
    <property type="entry name" value="LIPOYL SYNTHASE, MITOCHONDRIAL"/>
    <property type="match status" value="1"/>
</dbReference>
<dbReference type="FunFam" id="3.20.20.70:FF:000040">
    <property type="entry name" value="Lipoyl synthase"/>
    <property type="match status" value="1"/>
</dbReference>
<dbReference type="NCBIfam" id="TIGR00510">
    <property type="entry name" value="lipA"/>
    <property type="match status" value="1"/>
</dbReference>
<evidence type="ECO:0000256" key="1">
    <source>
        <dbReference type="ARBA" id="ARBA00022485"/>
    </source>
</evidence>
<evidence type="ECO:0000256" key="8">
    <source>
        <dbReference type="ARBA" id="ARBA00047326"/>
    </source>
</evidence>
<feature type="binding site" evidence="9">
    <location>
        <position position="70"/>
    </location>
    <ligand>
        <name>[4Fe-4S] cluster</name>
        <dbReference type="ChEBI" id="CHEBI:49883"/>
        <label>1</label>
    </ligand>
</feature>
<accession>A0A6G9JUF9</accession>
<comment type="catalytic activity">
    <reaction evidence="8 9">
        <text>[[Fe-S] cluster scaffold protein carrying a second [4Fe-4S](2+) cluster] + N(6)-octanoyl-L-lysyl-[protein] + 2 oxidized [2Fe-2S]-[ferredoxin] + 2 S-adenosyl-L-methionine + 4 H(+) = [[Fe-S] cluster scaffold protein] + N(6)-[(R)-dihydrolipoyl]-L-lysyl-[protein] + 4 Fe(3+) + 2 hydrogen sulfide + 2 5'-deoxyadenosine + 2 L-methionine + 2 reduced [2Fe-2S]-[ferredoxin]</text>
        <dbReference type="Rhea" id="RHEA:16585"/>
        <dbReference type="Rhea" id="RHEA-COMP:9928"/>
        <dbReference type="Rhea" id="RHEA-COMP:10000"/>
        <dbReference type="Rhea" id="RHEA-COMP:10001"/>
        <dbReference type="Rhea" id="RHEA-COMP:10475"/>
        <dbReference type="Rhea" id="RHEA-COMP:14568"/>
        <dbReference type="Rhea" id="RHEA-COMP:14569"/>
        <dbReference type="ChEBI" id="CHEBI:15378"/>
        <dbReference type="ChEBI" id="CHEBI:17319"/>
        <dbReference type="ChEBI" id="CHEBI:29034"/>
        <dbReference type="ChEBI" id="CHEBI:29919"/>
        <dbReference type="ChEBI" id="CHEBI:33722"/>
        <dbReference type="ChEBI" id="CHEBI:33737"/>
        <dbReference type="ChEBI" id="CHEBI:33738"/>
        <dbReference type="ChEBI" id="CHEBI:57844"/>
        <dbReference type="ChEBI" id="CHEBI:59789"/>
        <dbReference type="ChEBI" id="CHEBI:78809"/>
        <dbReference type="ChEBI" id="CHEBI:83100"/>
        <dbReference type="EC" id="2.8.1.8"/>
    </reaction>
</comment>
<dbReference type="InterPro" id="IPR031691">
    <property type="entry name" value="LIAS_N"/>
</dbReference>
<feature type="binding site" evidence="9">
    <location>
        <position position="304"/>
    </location>
    <ligand>
        <name>[4Fe-4S] cluster</name>
        <dbReference type="ChEBI" id="CHEBI:49883"/>
        <label>1</label>
    </ligand>
</feature>
<dbReference type="Gene3D" id="3.20.20.70">
    <property type="entry name" value="Aldolase class I"/>
    <property type="match status" value="1"/>
</dbReference>
<evidence type="ECO:0000256" key="4">
    <source>
        <dbReference type="ARBA" id="ARBA00022691"/>
    </source>
</evidence>
<comment type="function">
    <text evidence="9">Catalyzes the radical-mediated insertion of two sulfur atoms into the C-6 and C-8 positions of the octanoyl moiety bound to the lipoyl domains of lipoate-dependent enzymes, thereby converting the octanoylated domains into lipoylated derivatives.</text>
</comment>
<keyword evidence="4 9" id="KW-0949">S-adenosyl-L-methionine</keyword>
<dbReference type="InterPro" id="IPR007197">
    <property type="entry name" value="rSAM"/>
</dbReference>
<comment type="subcellular location">
    <subcellularLocation>
        <location evidence="9">Cytoplasm</location>
    </subcellularLocation>
</comment>
<dbReference type="GO" id="GO:0005737">
    <property type="term" value="C:cytoplasm"/>
    <property type="evidence" value="ECO:0007669"/>
    <property type="project" value="UniProtKB-SubCell"/>
</dbReference>
<dbReference type="SMART" id="SM00729">
    <property type="entry name" value="Elp3"/>
    <property type="match status" value="1"/>
</dbReference>
<proteinExistence type="inferred from homology"/>
<dbReference type="Pfam" id="PF04055">
    <property type="entry name" value="Radical_SAM"/>
    <property type="match status" value="1"/>
</dbReference>